<dbReference type="SUPFAM" id="SSF81767">
    <property type="entry name" value="Pre-protein crosslinking domain of SecA"/>
    <property type="match status" value="1"/>
</dbReference>
<dbReference type="InterPro" id="IPR011130">
    <property type="entry name" value="SecA_preprotein_X-link_dom"/>
</dbReference>
<evidence type="ECO:0000259" key="4">
    <source>
        <dbReference type="PROSITE" id="PS51192"/>
    </source>
</evidence>
<dbReference type="InterPro" id="IPR011115">
    <property type="entry name" value="SecA_DEAD"/>
</dbReference>
<name>A0A162ER85_LACPN</name>
<gene>
    <name evidence="6" type="ORF">Lp19_1183</name>
</gene>
<evidence type="ECO:0000256" key="1">
    <source>
        <dbReference type="ARBA" id="ARBA00022475"/>
    </source>
</evidence>
<dbReference type="GO" id="GO:0006605">
    <property type="term" value="P:protein targeting"/>
    <property type="evidence" value="ECO:0007669"/>
    <property type="project" value="InterPro"/>
</dbReference>
<accession>A0A162ER85</accession>
<keyword evidence="6" id="KW-0547">Nucleotide-binding</keyword>
<dbReference type="EMBL" id="LUXM01000024">
    <property type="protein sequence ID" value="KZU95904.1"/>
    <property type="molecule type" value="Genomic_DNA"/>
</dbReference>
<reference evidence="6 7" key="1">
    <citation type="submission" date="2016-03" db="EMBL/GenBank/DDBJ databases">
        <title>Comparative genomics of 54 Lactobacillus plantarum strains reveals genomic uncoupling from niche constraints.</title>
        <authorList>
            <person name="Martino M.E."/>
        </authorList>
    </citation>
    <scope>NUCLEOTIDE SEQUENCE [LARGE SCALE GENOMIC DNA]</scope>
    <source>
        <strain evidence="6 7">19.1</strain>
    </source>
</reference>
<comment type="caution">
    <text evidence="6">The sequence shown here is derived from an EMBL/GenBank/DDBJ whole genome shotgun (WGS) entry which is preliminary data.</text>
</comment>
<evidence type="ECO:0000256" key="2">
    <source>
        <dbReference type="ARBA" id="ARBA00022927"/>
    </source>
</evidence>
<feature type="domain" description="Helicase ATP-binding" evidence="4">
    <location>
        <begin position="79"/>
        <end position="237"/>
    </location>
</feature>
<dbReference type="PATRIC" id="fig|1590.201.peg.953"/>
<keyword evidence="6" id="KW-0347">Helicase</keyword>
<dbReference type="InterPro" id="IPR036670">
    <property type="entry name" value="SecA_X-link_sf"/>
</dbReference>
<feature type="domain" description="SecA family profile" evidence="5">
    <location>
        <begin position="1"/>
        <end position="308"/>
    </location>
</feature>
<dbReference type="GO" id="GO:0005886">
    <property type="term" value="C:plasma membrane"/>
    <property type="evidence" value="ECO:0007669"/>
    <property type="project" value="TreeGrafter"/>
</dbReference>
<dbReference type="PROSITE" id="PS51192">
    <property type="entry name" value="HELICASE_ATP_BIND_1"/>
    <property type="match status" value="1"/>
</dbReference>
<dbReference type="PRINTS" id="PR00906">
    <property type="entry name" value="SECA"/>
</dbReference>
<keyword evidence="6" id="KW-0067">ATP-binding</keyword>
<dbReference type="SMART" id="SM00957">
    <property type="entry name" value="SecA_DEAD"/>
    <property type="match status" value="1"/>
</dbReference>
<keyword evidence="3" id="KW-0811">Translocation</keyword>
<organism evidence="6 7">
    <name type="scientific">Lactiplantibacillus plantarum</name>
    <name type="common">Lactobacillus plantarum</name>
    <dbReference type="NCBI Taxonomy" id="1590"/>
    <lineage>
        <taxon>Bacteria</taxon>
        <taxon>Bacillati</taxon>
        <taxon>Bacillota</taxon>
        <taxon>Bacilli</taxon>
        <taxon>Lactobacillales</taxon>
        <taxon>Lactobacillaceae</taxon>
        <taxon>Lactiplantibacillus</taxon>
    </lineage>
</organism>
<dbReference type="InterPro" id="IPR000185">
    <property type="entry name" value="SecA"/>
</dbReference>
<keyword evidence="2" id="KW-0813">Transport</keyword>
<evidence type="ECO:0000313" key="7">
    <source>
        <dbReference type="Proteomes" id="UP000076882"/>
    </source>
</evidence>
<dbReference type="InterPro" id="IPR014018">
    <property type="entry name" value="SecA_motor_DEAD"/>
</dbReference>
<dbReference type="GO" id="GO:0031522">
    <property type="term" value="C:cell envelope Sec protein transport complex"/>
    <property type="evidence" value="ECO:0007669"/>
    <property type="project" value="TreeGrafter"/>
</dbReference>
<evidence type="ECO:0000259" key="5">
    <source>
        <dbReference type="PROSITE" id="PS51196"/>
    </source>
</evidence>
<keyword evidence="1" id="KW-1003">Cell membrane</keyword>
<dbReference type="GO" id="GO:0005524">
    <property type="term" value="F:ATP binding"/>
    <property type="evidence" value="ECO:0007669"/>
    <property type="project" value="InterPro"/>
</dbReference>
<dbReference type="GO" id="GO:0017038">
    <property type="term" value="P:protein import"/>
    <property type="evidence" value="ECO:0007669"/>
    <property type="project" value="InterPro"/>
</dbReference>
<evidence type="ECO:0000256" key="3">
    <source>
        <dbReference type="ARBA" id="ARBA00023010"/>
    </source>
</evidence>
<dbReference type="SUPFAM" id="SSF52540">
    <property type="entry name" value="P-loop containing nucleoside triphosphate hydrolases"/>
    <property type="match status" value="1"/>
</dbReference>
<keyword evidence="2" id="KW-0653">Protein transport</keyword>
<dbReference type="GO" id="GO:0043952">
    <property type="term" value="P:protein transport by the Sec complex"/>
    <property type="evidence" value="ECO:0007669"/>
    <property type="project" value="TreeGrafter"/>
</dbReference>
<evidence type="ECO:0000313" key="6">
    <source>
        <dbReference type="EMBL" id="KZU95904.1"/>
    </source>
</evidence>
<protein>
    <submittedName>
        <fullName evidence="6">Protein export cytoplasm protein SecA ATPaseRNA helicase</fullName>
    </submittedName>
</protein>
<dbReference type="Proteomes" id="UP000076882">
    <property type="component" value="Unassembled WGS sequence"/>
</dbReference>
<keyword evidence="1" id="KW-0472">Membrane</keyword>
<dbReference type="Gene3D" id="3.40.50.300">
    <property type="entry name" value="P-loop containing nucleotide triphosphate hydrolases"/>
    <property type="match status" value="1"/>
</dbReference>
<dbReference type="PROSITE" id="PS51196">
    <property type="entry name" value="SECA_MOTOR_DEAD"/>
    <property type="match status" value="1"/>
</dbReference>
<dbReference type="InterPro" id="IPR014001">
    <property type="entry name" value="Helicase_ATP-bd"/>
</dbReference>
<dbReference type="PANTHER" id="PTHR30612">
    <property type="entry name" value="SECA INNER MEMBRANE COMPONENT OF SEC PROTEIN SECRETION SYSTEM"/>
    <property type="match status" value="1"/>
</dbReference>
<proteinExistence type="predicted"/>
<keyword evidence="6" id="KW-0378">Hydrolase</keyword>
<dbReference type="GO" id="GO:0005829">
    <property type="term" value="C:cytosol"/>
    <property type="evidence" value="ECO:0007669"/>
    <property type="project" value="TreeGrafter"/>
</dbReference>
<dbReference type="InterPro" id="IPR027417">
    <property type="entry name" value="P-loop_NTPase"/>
</dbReference>
<dbReference type="GO" id="GO:0006886">
    <property type="term" value="P:intracellular protein transport"/>
    <property type="evidence" value="ECO:0007669"/>
    <property type="project" value="InterPro"/>
</dbReference>
<dbReference type="Pfam" id="PF07517">
    <property type="entry name" value="SecA_DEAD"/>
    <property type="match status" value="1"/>
</dbReference>
<dbReference type="AlphaFoldDB" id="A0A162ER85"/>
<dbReference type="CDD" id="cd17928">
    <property type="entry name" value="DEXDc_SecA"/>
    <property type="match status" value="1"/>
</dbReference>
<dbReference type="SMART" id="SM00958">
    <property type="entry name" value="SecA_PP_bind"/>
    <property type="match status" value="1"/>
</dbReference>
<sequence>MLKRKKLGLSENSIDKIAGMVLQLQSSFSQLSEDDLQNFKEVLKGYKKNSEKFIVEGLAVAREAIYRKTGFYLYKVQLMGALILYQNEIAEMATGEGKTLTAVLVAYLGALAHNNVHVVTVNAYLAKRDSEIASSILEMLGLTVSLNHSGLSNKGKKHAYSADVMYTTNSELGFDCLRDNLALNLSDQVQDIAGFCLIDEVDSILLDEASAPLIISGDAKEETKYNYIKADKFVKSLNSSDVTIDRKYNLVTLSNTGLEKAQKAYSTSNLYAATQITNLHFIKMALTATYLMKKRRAVYCLKKQNSAY</sequence>
<dbReference type="GO" id="GO:0004386">
    <property type="term" value="F:helicase activity"/>
    <property type="evidence" value="ECO:0007669"/>
    <property type="project" value="UniProtKB-KW"/>
</dbReference>
<dbReference type="PANTHER" id="PTHR30612:SF0">
    <property type="entry name" value="CHLOROPLAST PROTEIN-TRANSPORTING ATPASE"/>
    <property type="match status" value="1"/>
</dbReference>